<dbReference type="Proteomes" id="UP000821853">
    <property type="component" value="Chromosome 5"/>
</dbReference>
<reference evidence="2 3" key="1">
    <citation type="journal article" date="2020" name="Cell">
        <title>Large-Scale Comparative Analyses of Tick Genomes Elucidate Their Genetic Diversity and Vector Capacities.</title>
        <authorList>
            <consortium name="Tick Genome and Microbiome Consortium (TIGMIC)"/>
            <person name="Jia N."/>
            <person name="Wang J."/>
            <person name="Shi W."/>
            <person name="Du L."/>
            <person name="Sun Y."/>
            <person name="Zhan W."/>
            <person name="Jiang J.F."/>
            <person name="Wang Q."/>
            <person name="Zhang B."/>
            <person name="Ji P."/>
            <person name="Bell-Sakyi L."/>
            <person name="Cui X.M."/>
            <person name="Yuan T.T."/>
            <person name="Jiang B.G."/>
            <person name="Yang W.F."/>
            <person name="Lam T.T."/>
            <person name="Chang Q.C."/>
            <person name="Ding S.J."/>
            <person name="Wang X.J."/>
            <person name="Zhu J.G."/>
            <person name="Ruan X.D."/>
            <person name="Zhao L."/>
            <person name="Wei J.T."/>
            <person name="Ye R.Z."/>
            <person name="Que T.C."/>
            <person name="Du C.H."/>
            <person name="Zhou Y.H."/>
            <person name="Cheng J.X."/>
            <person name="Dai P.F."/>
            <person name="Guo W.B."/>
            <person name="Han X.H."/>
            <person name="Huang E.J."/>
            <person name="Li L.F."/>
            <person name="Wei W."/>
            <person name="Gao Y.C."/>
            <person name="Liu J.Z."/>
            <person name="Shao H.Z."/>
            <person name="Wang X."/>
            <person name="Wang C.C."/>
            <person name="Yang T.C."/>
            <person name="Huo Q.B."/>
            <person name="Li W."/>
            <person name="Chen H.Y."/>
            <person name="Chen S.E."/>
            <person name="Zhou L.G."/>
            <person name="Ni X.B."/>
            <person name="Tian J.H."/>
            <person name="Sheng Y."/>
            <person name="Liu T."/>
            <person name="Pan Y.S."/>
            <person name="Xia L.Y."/>
            <person name="Li J."/>
            <person name="Zhao F."/>
            <person name="Cao W.C."/>
        </authorList>
    </citation>
    <scope>NUCLEOTIDE SEQUENCE [LARGE SCALE GENOMIC DNA]</scope>
    <source>
        <strain evidence="2">HaeL-2018</strain>
    </source>
</reference>
<feature type="region of interest" description="Disordered" evidence="1">
    <location>
        <begin position="1"/>
        <end position="48"/>
    </location>
</feature>
<feature type="compositionally biased region" description="Basic residues" evidence="1">
    <location>
        <begin position="389"/>
        <end position="398"/>
    </location>
</feature>
<feature type="compositionally biased region" description="Polar residues" evidence="1">
    <location>
        <begin position="1"/>
        <end position="24"/>
    </location>
</feature>
<dbReference type="VEuPathDB" id="VectorBase:HLOH_054011"/>
<organism evidence="2 3">
    <name type="scientific">Haemaphysalis longicornis</name>
    <name type="common">Bush tick</name>
    <dbReference type="NCBI Taxonomy" id="44386"/>
    <lineage>
        <taxon>Eukaryota</taxon>
        <taxon>Metazoa</taxon>
        <taxon>Ecdysozoa</taxon>
        <taxon>Arthropoda</taxon>
        <taxon>Chelicerata</taxon>
        <taxon>Arachnida</taxon>
        <taxon>Acari</taxon>
        <taxon>Parasitiformes</taxon>
        <taxon>Ixodida</taxon>
        <taxon>Ixodoidea</taxon>
        <taxon>Ixodidae</taxon>
        <taxon>Haemaphysalinae</taxon>
        <taxon>Haemaphysalis</taxon>
    </lineage>
</organism>
<evidence type="ECO:0000313" key="2">
    <source>
        <dbReference type="EMBL" id="KAH9375644.1"/>
    </source>
</evidence>
<gene>
    <name evidence="2" type="ORF">HPB48_021489</name>
</gene>
<keyword evidence="3" id="KW-1185">Reference proteome</keyword>
<dbReference type="OrthoDB" id="6494660at2759"/>
<dbReference type="AlphaFoldDB" id="A0A9J6GNE5"/>
<evidence type="ECO:0000313" key="3">
    <source>
        <dbReference type="Proteomes" id="UP000821853"/>
    </source>
</evidence>
<accession>A0A9J6GNE5</accession>
<feature type="region of interest" description="Disordered" evidence="1">
    <location>
        <begin position="299"/>
        <end position="398"/>
    </location>
</feature>
<feature type="compositionally biased region" description="Polar residues" evidence="1">
    <location>
        <begin position="317"/>
        <end position="326"/>
    </location>
</feature>
<sequence>MSSHQLSSGKVMPSDSSPQATSAAASDRYSRDPPAMSGPSGPRLSENALFLHGDPSARSYGVDDFASAFESITDLRALDCLGLFQYNHVWTITFSSENEMESLATPTEIVVKGKRCLVINPNRREVPVPGELIVRQLECFGCVQRVVRDPWRKAGLAHMTATSRVYHIISSSPTSLATVQGCPILIEVAGRPASCLRCYHTGHCRRSFQTPWCRSCRSFSHDRANCTISYAARTKQRASGRPKLEEYMDANDMAAMMSNKEEPVATPLMTTPAVELSRTTKFLSPMTADATSEIDVVPQTQSTLPPPPLFGKRRWSTGRSNNSSVTRDAKKTGFPSLGPRRRRMSRREATGTKMSPGKKAPPARRKATIATPNQRDHNKDGATFGGRQDKKRRHPKHQ</sequence>
<dbReference type="EMBL" id="JABSTR010000007">
    <property type="protein sequence ID" value="KAH9375644.1"/>
    <property type="molecule type" value="Genomic_DNA"/>
</dbReference>
<proteinExistence type="predicted"/>
<name>A0A9J6GNE5_HAELO</name>
<evidence type="ECO:0000256" key="1">
    <source>
        <dbReference type="SAM" id="MobiDB-lite"/>
    </source>
</evidence>
<dbReference type="PROSITE" id="PS50231">
    <property type="entry name" value="RICIN_B_LECTIN"/>
    <property type="match status" value="1"/>
</dbReference>
<comment type="caution">
    <text evidence="2">The sequence shown here is derived from an EMBL/GenBank/DDBJ whole genome shotgun (WGS) entry which is preliminary data.</text>
</comment>
<protein>
    <submittedName>
        <fullName evidence="2">Uncharacterized protein</fullName>
    </submittedName>
</protein>